<gene>
    <name evidence="1" type="ORF">H2198_001752</name>
</gene>
<proteinExistence type="predicted"/>
<organism evidence="1 2">
    <name type="scientific">Neophaeococcomyces mojaviensis</name>
    <dbReference type="NCBI Taxonomy" id="3383035"/>
    <lineage>
        <taxon>Eukaryota</taxon>
        <taxon>Fungi</taxon>
        <taxon>Dikarya</taxon>
        <taxon>Ascomycota</taxon>
        <taxon>Pezizomycotina</taxon>
        <taxon>Eurotiomycetes</taxon>
        <taxon>Chaetothyriomycetidae</taxon>
        <taxon>Chaetothyriales</taxon>
        <taxon>Chaetothyriales incertae sedis</taxon>
        <taxon>Neophaeococcomyces</taxon>
    </lineage>
</organism>
<protein>
    <submittedName>
        <fullName evidence="1">Uncharacterized protein</fullName>
    </submittedName>
</protein>
<sequence>MEPIQIITFQDFKSAGQTASDEVSDLSPTSSSDSLFDGEVDSSDDTVETINSEPASLQESTKPTSARKKPVSKSEPTSPREKPAGKSLPLLEQTTGFQAPHEVASDDSDAETDPEPRKTYGGKGPAYMNQFAKAHHTYDDDLVDDASEVSDAEMAASSTRSQIPSQLTVNEMSWIDDRLEQIKYYIAIRERGVLPMSRPATPEDASYEADDDDDDDDIEDNEDDDASETEEPVRNASGFPSTGGKGTPDYAGIDYSPPSILTPKVAAPRTGPRTTAKRVFSEISFDEDEPTPASPSPKKQKRGTSERPSSNDDLSPLVTVDERLARSMDHSTKLPDANIRLACPYPAPYDILAASQMKYQSLYAEIQAKAGSGNRDRVAFTVYEDDQIIRHMLNIRLDASIPETEKRFEVISQRLAADPNTPVPRSKMALKNMWCRIGRARSGFDERKAGNQDLEKVANKNPKYAKR</sequence>
<dbReference type="EMBL" id="JAPDRQ010000020">
    <property type="protein sequence ID" value="KAJ9661787.1"/>
    <property type="molecule type" value="Genomic_DNA"/>
</dbReference>
<keyword evidence="2" id="KW-1185">Reference proteome</keyword>
<name>A0ACC3AG29_9EURO</name>
<reference evidence="1" key="1">
    <citation type="submission" date="2022-10" db="EMBL/GenBank/DDBJ databases">
        <title>Culturing micro-colonial fungi from biological soil crusts in the Mojave desert and describing Neophaeococcomyces mojavensis, and introducing the new genera and species Taxawa tesnikishii.</title>
        <authorList>
            <person name="Kurbessoian T."/>
            <person name="Stajich J.E."/>
        </authorList>
    </citation>
    <scope>NUCLEOTIDE SEQUENCE</scope>
    <source>
        <strain evidence="1">JES_112</strain>
    </source>
</reference>
<evidence type="ECO:0000313" key="1">
    <source>
        <dbReference type="EMBL" id="KAJ9661787.1"/>
    </source>
</evidence>
<evidence type="ECO:0000313" key="2">
    <source>
        <dbReference type="Proteomes" id="UP001172386"/>
    </source>
</evidence>
<dbReference type="Proteomes" id="UP001172386">
    <property type="component" value="Unassembled WGS sequence"/>
</dbReference>
<accession>A0ACC3AG29</accession>
<comment type="caution">
    <text evidence="1">The sequence shown here is derived from an EMBL/GenBank/DDBJ whole genome shotgun (WGS) entry which is preliminary data.</text>
</comment>